<dbReference type="Proteomes" id="UP000199233">
    <property type="component" value="Unassembled WGS sequence"/>
</dbReference>
<feature type="transmembrane region" description="Helical" evidence="1">
    <location>
        <begin position="7"/>
        <end position="31"/>
    </location>
</feature>
<gene>
    <name evidence="2" type="ORF">SAMN04488038_11638</name>
</gene>
<accession>A0A1H9LHV7</accession>
<dbReference type="AlphaFoldDB" id="A0A1H9LHV7"/>
<proteinExistence type="predicted"/>
<sequence>MRCLSPAWFTVAFSLSYIVVFALDLALFLYYPLRREFHLSSLSEPSAGPAMHWYGLLASATCIGLLASLLLRDHWIPARLTQWLWLTPVSTMLASLYLLRHFFV</sequence>
<keyword evidence="3" id="KW-1185">Reference proteome</keyword>
<organism evidence="2 3">
    <name type="scientific">Solimonas aquatica</name>
    <dbReference type="NCBI Taxonomy" id="489703"/>
    <lineage>
        <taxon>Bacteria</taxon>
        <taxon>Pseudomonadati</taxon>
        <taxon>Pseudomonadota</taxon>
        <taxon>Gammaproteobacteria</taxon>
        <taxon>Nevskiales</taxon>
        <taxon>Nevskiaceae</taxon>
        <taxon>Solimonas</taxon>
    </lineage>
</organism>
<evidence type="ECO:0000256" key="1">
    <source>
        <dbReference type="SAM" id="Phobius"/>
    </source>
</evidence>
<dbReference type="RefSeq" id="WP_093289163.1">
    <property type="nucleotide sequence ID" value="NZ_FOFS01000016.1"/>
</dbReference>
<dbReference type="OrthoDB" id="8242744at2"/>
<reference evidence="2 3" key="1">
    <citation type="submission" date="2016-10" db="EMBL/GenBank/DDBJ databases">
        <authorList>
            <person name="de Groot N.N."/>
        </authorList>
    </citation>
    <scope>NUCLEOTIDE SEQUENCE [LARGE SCALE GENOMIC DNA]</scope>
    <source>
        <strain evidence="2 3">DSM 25927</strain>
    </source>
</reference>
<feature type="transmembrane region" description="Helical" evidence="1">
    <location>
        <begin position="83"/>
        <end position="103"/>
    </location>
</feature>
<protein>
    <submittedName>
        <fullName evidence="2">Uncharacterized protein</fullName>
    </submittedName>
</protein>
<keyword evidence="1" id="KW-1133">Transmembrane helix</keyword>
<keyword evidence="1" id="KW-0472">Membrane</keyword>
<dbReference type="STRING" id="489703.SAMN04488038_11638"/>
<name>A0A1H9LHV7_9GAMM</name>
<evidence type="ECO:0000313" key="2">
    <source>
        <dbReference type="EMBL" id="SER10958.1"/>
    </source>
</evidence>
<keyword evidence="1" id="KW-0812">Transmembrane</keyword>
<feature type="transmembrane region" description="Helical" evidence="1">
    <location>
        <begin position="51"/>
        <end position="71"/>
    </location>
</feature>
<dbReference type="EMBL" id="FOFS01000016">
    <property type="protein sequence ID" value="SER10958.1"/>
    <property type="molecule type" value="Genomic_DNA"/>
</dbReference>
<evidence type="ECO:0000313" key="3">
    <source>
        <dbReference type="Proteomes" id="UP000199233"/>
    </source>
</evidence>